<accession>A0A7S4BUM5</accession>
<name>A0A7S4BUM5_CHRCT</name>
<dbReference type="AlphaFoldDB" id="A0A7S4BUM5"/>
<protein>
    <submittedName>
        <fullName evidence="1">Uncharacterized protein</fullName>
    </submittedName>
</protein>
<sequence>MSRCSDDSNASGHTYTFINEGAVPSTPPEYEGCIEVEVEFVQGNDNENMGDCLFRAVVVSGTPFASKITSQLDSKKVEVRFLGMTFDTSPEEPLQEEHSLENIRPVPPPAPSNFLDALKEGDLVDVYGSDFEKWSCARFVRHNIDGTFRVRCSYNEIKAEVLGDDKDLDVRTYFGGQIRPHWDCIQVQGGVKWTAPLVRPHLFVPFSQIQLTQHFDWPSKRARIRQQSLLKRGRSAPVRLEQQQAAARIEESSDSPHEAACSMDEAACSMEQRERETRQKLQSYNLLKYCDAFIEQGYDDPDFWFKLDTTQLDSLAQKVGMHTNDMAKFKNKLRREAKR</sequence>
<reference evidence="1" key="1">
    <citation type="submission" date="2021-01" db="EMBL/GenBank/DDBJ databases">
        <authorList>
            <person name="Corre E."/>
            <person name="Pelletier E."/>
            <person name="Niang G."/>
            <person name="Scheremetjew M."/>
            <person name="Finn R."/>
            <person name="Kale V."/>
            <person name="Holt S."/>
            <person name="Cochrane G."/>
            <person name="Meng A."/>
            <person name="Brown T."/>
            <person name="Cohen L."/>
        </authorList>
    </citation>
    <scope>NUCLEOTIDE SEQUENCE</scope>
    <source>
        <strain evidence="1">CCMP645</strain>
    </source>
</reference>
<dbReference type="EMBL" id="HBIZ01046901">
    <property type="protein sequence ID" value="CAE0777436.1"/>
    <property type="molecule type" value="Transcribed_RNA"/>
</dbReference>
<evidence type="ECO:0000313" key="1">
    <source>
        <dbReference type="EMBL" id="CAE0777436.1"/>
    </source>
</evidence>
<proteinExistence type="predicted"/>
<organism evidence="1">
    <name type="scientific">Chrysotila carterae</name>
    <name type="common">Marine alga</name>
    <name type="synonym">Syracosphaera carterae</name>
    <dbReference type="NCBI Taxonomy" id="13221"/>
    <lineage>
        <taxon>Eukaryota</taxon>
        <taxon>Haptista</taxon>
        <taxon>Haptophyta</taxon>
        <taxon>Prymnesiophyceae</taxon>
        <taxon>Isochrysidales</taxon>
        <taxon>Isochrysidaceae</taxon>
        <taxon>Chrysotila</taxon>
    </lineage>
</organism>
<gene>
    <name evidence="1" type="ORF">PCAR00345_LOCUS30075</name>
</gene>